<dbReference type="SUPFAM" id="SSF51556">
    <property type="entry name" value="Metallo-dependent hydrolases"/>
    <property type="match status" value="1"/>
</dbReference>
<dbReference type="PANTHER" id="PTHR10443:SF12">
    <property type="entry name" value="DIPEPTIDASE"/>
    <property type="match status" value="1"/>
</dbReference>
<keyword evidence="1" id="KW-0614">Plasmid</keyword>
<dbReference type="InterPro" id="IPR032466">
    <property type="entry name" value="Metal_Hydrolase"/>
</dbReference>
<sequence>MSLHESLTVIDGLIVSRWSRSVFESMKRGGIAAANCTCSVWEGVEPSLHAVAQWKVRLREHADLLSPVHKVEDIARAKETGRVGVILGWQNSTGFGDHLPYVALFHELGLRVVQLTYHTANSVGSGCLESRDGGLTDFGRDLVAELNRVGILIDLSHVGSRTAEEAILASRQPVAYTHCAPRALKDHPRNKTDAELRFIAERGGVVGVTMFPPFMPRGNDSTIDDYLNAIEHTVNLCGEDHVAIGTDFTQDVDADGIRYFTLDKGTGRRLLEVGEVRNPPGFERLDGFPNLTAAMERRRWPEPRIAKLLGGNWLRLFGEVWRDPAGR</sequence>
<dbReference type="GO" id="GO:0006508">
    <property type="term" value="P:proteolysis"/>
    <property type="evidence" value="ECO:0007669"/>
    <property type="project" value="InterPro"/>
</dbReference>
<dbReference type="MEROPS" id="M19.950"/>
<gene>
    <name evidence="1" type="ORF">ABAZ39_29495</name>
</gene>
<dbReference type="RefSeq" id="WP_040137666.1">
    <property type="nucleotide sequence ID" value="NZ_CP007796.1"/>
</dbReference>
<dbReference type="EMBL" id="CP007796">
    <property type="protein sequence ID" value="AIB15992.1"/>
    <property type="molecule type" value="Genomic_DNA"/>
</dbReference>
<dbReference type="KEGG" id="abq:ABAZ39_29495"/>
<name>A0A060DT92_9PROT</name>
<dbReference type="Gene3D" id="3.20.20.140">
    <property type="entry name" value="Metal-dependent hydrolases"/>
    <property type="match status" value="1"/>
</dbReference>
<reference evidence="1 2" key="1">
    <citation type="journal article" date="2014" name="Genome Announc.">
        <title>Complete Genome Sequence of the Model Rhizosphere Strain Azospirillum brasilense Az39, Successfully Applied in Agriculture.</title>
        <authorList>
            <person name="Rivera D."/>
            <person name="Revale S."/>
            <person name="Molina R."/>
            <person name="Gualpa J."/>
            <person name="Puente M."/>
            <person name="Maroniche G."/>
            <person name="Paris G."/>
            <person name="Baker D."/>
            <person name="Clavijo B."/>
            <person name="McLay K."/>
            <person name="Spaepen S."/>
            <person name="Perticari A."/>
            <person name="Vazquez M."/>
            <person name="Wisniewski-Dye F."/>
            <person name="Watkins C."/>
            <person name="Martinez-Abarca F."/>
            <person name="Vanderleyden J."/>
            <person name="Cassan F."/>
        </authorList>
    </citation>
    <scope>NUCLEOTIDE SEQUENCE [LARGE SCALE GENOMIC DNA]</scope>
    <source>
        <strain evidence="1 2">Az39</strain>
        <plasmid evidence="1">AbAZ39_p3</plasmid>
    </source>
</reference>
<dbReference type="AlphaFoldDB" id="A0A060DT92"/>
<organism evidence="1 2">
    <name type="scientific">Azospirillum argentinense</name>
    <dbReference type="NCBI Taxonomy" id="2970906"/>
    <lineage>
        <taxon>Bacteria</taxon>
        <taxon>Pseudomonadati</taxon>
        <taxon>Pseudomonadota</taxon>
        <taxon>Alphaproteobacteria</taxon>
        <taxon>Rhodospirillales</taxon>
        <taxon>Azospirillaceae</taxon>
        <taxon>Azospirillum</taxon>
    </lineage>
</organism>
<accession>A0A060DT92</accession>
<protein>
    <submittedName>
        <fullName evidence="1">Peptidase M19</fullName>
    </submittedName>
</protein>
<dbReference type="PANTHER" id="PTHR10443">
    <property type="entry name" value="MICROSOMAL DIPEPTIDASE"/>
    <property type="match status" value="1"/>
</dbReference>
<evidence type="ECO:0000313" key="1">
    <source>
        <dbReference type="EMBL" id="AIB15992.1"/>
    </source>
</evidence>
<dbReference type="Pfam" id="PF01244">
    <property type="entry name" value="Peptidase_M19"/>
    <property type="match status" value="1"/>
</dbReference>
<proteinExistence type="predicted"/>
<geneLocation type="plasmid" evidence="1 2">
    <name>AbAZ39_p3</name>
</geneLocation>
<dbReference type="Proteomes" id="UP000027186">
    <property type="component" value="Plasmid AbAZ39_p3"/>
</dbReference>
<evidence type="ECO:0000313" key="2">
    <source>
        <dbReference type="Proteomes" id="UP000027186"/>
    </source>
</evidence>
<dbReference type="InterPro" id="IPR008257">
    <property type="entry name" value="Pept_M19"/>
</dbReference>
<dbReference type="GO" id="GO:0070573">
    <property type="term" value="F:metallodipeptidase activity"/>
    <property type="evidence" value="ECO:0007669"/>
    <property type="project" value="InterPro"/>
</dbReference>
<dbReference type="PROSITE" id="PS51365">
    <property type="entry name" value="RENAL_DIPEPTIDASE_2"/>
    <property type="match status" value="1"/>
</dbReference>